<gene>
    <name evidence="8" type="primary">TRM2</name>
    <name evidence="8" type="ORF">OC842_005097</name>
</gene>
<dbReference type="GO" id="GO:0030697">
    <property type="term" value="F:tRNA (uracil(54)-C5)-methyltransferase activity, S-adenosyl methionine-dependent"/>
    <property type="evidence" value="ECO:0007669"/>
    <property type="project" value="UniProtKB-EC"/>
</dbReference>
<feature type="binding site" evidence="4">
    <location>
        <position position="547"/>
    </location>
    <ligand>
        <name>S-adenosyl-L-methionine</name>
        <dbReference type="ChEBI" id="CHEBI:59789"/>
    </ligand>
</feature>
<evidence type="ECO:0000256" key="2">
    <source>
        <dbReference type="ARBA" id="ARBA00022679"/>
    </source>
</evidence>
<keyword evidence="3 4" id="KW-0949">S-adenosyl-L-methionine</keyword>
<evidence type="ECO:0000313" key="8">
    <source>
        <dbReference type="EMBL" id="KAK0526729.1"/>
    </source>
</evidence>
<sequence>MLRCWISAAHRRTPALTCAAAASRVIPLVSLSRTYITGSMASESVPARKEGEEDASASASASAQMNGAAPSSPTSSEPGAKKVKHEHVPANSKTASAAAASSSSNITAAAAAYAKAQASRLKAKRRTYTASVEKKGVPDPITHDILELLGSARVRALEDAGLEWEDRFKEGEEVAEVRIERLSAHGDGLGVVRREAREEGGHEDTWVMAVPRALPGETVRVKVTENDRMFTRATIVDHVGHARSPQRRDDLVRCKYFMNCSGCQYQMLDYDEQLRIKQGVVEKAFKLYSGLAPERIPAVLPTMPSPAQYEYRTKLTPHFELPPIVRQIMKPKRRRGGGGLSEGAKAKIQAQAAGLDLSPEDLAKVDEQLRIGFHRAGKGSVIDIEECTIATATLNKAMAMERKRVKDSIFSYQNGATLLLRDSLLNFSPELPDLAPADGLAGSEVELADGSTCITVTNHKKVVLERVNETKFESPAGTFFQNNRSILPDLIGYVRDEVNQHWVSRSELSVDEGGKKKKERFLVDAYCGSGLFSLCLADAFDQVSGVEISADSIRFAERNAVLNGLSKDKVRFLTGKAEDIFGTIQYPPERTTLIIDPPRKGCDEAFINQLVALGPALIVYVSCNVHTQARDVGQILTKDPSYTINSVRGADLFPQTHHVEGVCVLKKEIPAVKEKESSSS</sequence>
<dbReference type="PROSITE" id="PS01230">
    <property type="entry name" value="TRMA_1"/>
    <property type="match status" value="1"/>
</dbReference>
<evidence type="ECO:0000256" key="4">
    <source>
        <dbReference type="PROSITE-ProRule" id="PRU01024"/>
    </source>
</evidence>
<dbReference type="GO" id="GO:0032259">
    <property type="term" value="P:methylation"/>
    <property type="evidence" value="ECO:0007669"/>
    <property type="project" value="UniProtKB-KW"/>
</dbReference>
<dbReference type="GO" id="GO:0008033">
    <property type="term" value="P:tRNA processing"/>
    <property type="evidence" value="ECO:0007669"/>
    <property type="project" value="InterPro"/>
</dbReference>
<dbReference type="PANTHER" id="PTHR11061">
    <property type="entry name" value="RNA M5U METHYLTRANSFERASE"/>
    <property type="match status" value="1"/>
</dbReference>
<keyword evidence="1 4" id="KW-0489">Methyltransferase</keyword>
<dbReference type="SUPFAM" id="SSF53335">
    <property type="entry name" value="S-adenosyl-L-methionine-dependent methyltransferases"/>
    <property type="match status" value="1"/>
</dbReference>
<evidence type="ECO:0000313" key="9">
    <source>
        <dbReference type="Proteomes" id="UP001176521"/>
    </source>
</evidence>
<dbReference type="PROSITE" id="PS50926">
    <property type="entry name" value="TRAM"/>
    <property type="match status" value="1"/>
</dbReference>
<feature type="active site" description="Nucleophile" evidence="4">
    <location>
        <position position="623"/>
    </location>
</feature>
<evidence type="ECO:0000259" key="7">
    <source>
        <dbReference type="PROSITE" id="PS50926"/>
    </source>
</evidence>
<name>A0AAN6G8H5_9BASI</name>
<dbReference type="Gene3D" id="2.40.50.140">
    <property type="entry name" value="Nucleic acid-binding proteins"/>
    <property type="match status" value="1"/>
</dbReference>
<comment type="similarity">
    <text evidence="4">Belongs to the class I-like SAM-binding methyltransferase superfamily. RNA M5U methyltransferase family.</text>
</comment>
<dbReference type="EC" id="2.1.1.35" evidence="8"/>
<dbReference type="EMBL" id="JAPDMQ010000342">
    <property type="protein sequence ID" value="KAK0526729.1"/>
    <property type="molecule type" value="Genomic_DNA"/>
</dbReference>
<evidence type="ECO:0000256" key="6">
    <source>
        <dbReference type="SAM" id="MobiDB-lite"/>
    </source>
</evidence>
<evidence type="ECO:0000256" key="5">
    <source>
        <dbReference type="PROSITE-ProRule" id="PRU10015"/>
    </source>
</evidence>
<dbReference type="InterPro" id="IPR012340">
    <property type="entry name" value="NA-bd_OB-fold"/>
</dbReference>
<organism evidence="8 9">
    <name type="scientific">Tilletia horrida</name>
    <dbReference type="NCBI Taxonomy" id="155126"/>
    <lineage>
        <taxon>Eukaryota</taxon>
        <taxon>Fungi</taxon>
        <taxon>Dikarya</taxon>
        <taxon>Basidiomycota</taxon>
        <taxon>Ustilaginomycotina</taxon>
        <taxon>Exobasidiomycetes</taxon>
        <taxon>Tilletiales</taxon>
        <taxon>Tilletiaceae</taxon>
        <taxon>Tilletia</taxon>
    </lineage>
</organism>
<dbReference type="InterPro" id="IPR002792">
    <property type="entry name" value="TRAM_dom"/>
</dbReference>
<dbReference type="SUPFAM" id="SSF50249">
    <property type="entry name" value="Nucleic acid-binding proteins"/>
    <property type="match status" value="1"/>
</dbReference>
<evidence type="ECO:0000256" key="1">
    <source>
        <dbReference type="ARBA" id="ARBA00022603"/>
    </source>
</evidence>
<feature type="binding site" evidence="4">
    <location>
        <position position="481"/>
    </location>
    <ligand>
        <name>S-adenosyl-L-methionine</name>
        <dbReference type="ChEBI" id="CHEBI:59789"/>
    </ligand>
</feature>
<dbReference type="InterPro" id="IPR010280">
    <property type="entry name" value="U5_MeTrfase_fam"/>
</dbReference>
<dbReference type="PROSITE" id="PS51622">
    <property type="entry name" value="SAM_MT_RNA_M5U_2"/>
    <property type="match status" value="1"/>
</dbReference>
<proteinExistence type="inferred from homology"/>
<dbReference type="PROSITE" id="PS51687">
    <property type="entry name" value="SAM_MT_RNA_M5U"/>
    <property type="match status" value="1"/>
</dbReference>
<dbReference type="InterPro" id="IPR025795">
    <property type="entry name" value="tRNA_(uracil-5-)_MeTrfase"/>
</dbReference>
<keyword evidence="2 4" id="KW-0808">Transferase</keyword>
<keyword evidence="9" id="KW-1185">Reference proteome</keyword>
<protein>
    <submittedName>
        <fullName evidence="8">tRNA(M5U54)methyltransferase</fullName>
        <ecNumber evidence="8">2.1.1.35</ecNumber>
    </submittedName>
</protein>
<dbReference type="Proteomes" id="UP001176521">
    <property type="component" value="Unassembled WGS sequence"/>
</dbReference>
<reference evidence="8" key="1">
    <citation type="journal article" date="2023" name="PhytoFront">
        <title>Draft Genome Resources of Seven Strains of Tilletia horrida, Causal Agent of Kernel Smut of Rice.</title>
        <authorList>
            <person name="Khanal S."/>
            <person name="Antony Babu S."/>
            <person name="Zhou X.G."/>
        </authorList>
    </citation>
    <scope>NUCLEOTIDE SEQUENCE</scope>
    <source>
        <strain evidence="8">TX3</strain>
    </source>
</reference>
<accession>A0AAN6G8H5</accession>
<feature type="binding site" evidence="4">
    <location>
        <position position="596"/>
    </location>
    <ligand>
        <name>S-adenosyl-L-methionine</name>
        <dbReference type="ChEBI" id="CHEBI:59789"/>
    </ligand>
</feature>
<feature type="domain" description="TRAM" evidence="7">
    <location>
        <begin position="167"/>
        <end position="237"/>
    </location>
</feature>
<dbReference type="InterPro" id="IPR030390">
    <property type="entry name" value="MeTrfase_TrmA_AS"/>
</dbReference>
<feature type="active site" evidence="5">
    <location>
        <position position="623"/>
    </location>
</feature>
<dbReference type="AlphaFoldDB" id="A0AAN6G8H5"/>
<feature type="region of interest" description="Disordered" evidence="6">
    <location>
        <begin position="41"/>
        <end position="101"/>
    </location>
</feature>
<dbReference type="Gene3D" id="3.40.50.150">
    <property type="entry name" value="Vaccinia Virus protein VP39"/>
    <property type="match status" value="2"/>
</dbReference>
<dbReference type="Pfam" id="PF05958">
    <property type="entry name" value="tRNA_U5-meth_tr"/>
    <property type="match status" value="1"/>
</dbReference>
<dbReference type="InterPro" id="IPR029063">
    <property type="entry name" value="SAM-dependent_MTases_sf"/>
</dbReference>
<comment type="caution">
    <text evidence="8">The sequence shown here is derived from an EMBL/GenBank/DDBJ whole genome shotgun (WGS) entry which is preliminary data.</text>
</comment>
<feature type="compositionally biased region" description="Low complexity" evidence="6">
    <location>
        <begin position="90"/>
        <end position="101"/>
    </location>
</feature>
<dbReference type="PANTHER" id="PTHR11061:SF30">
    <property type="entry name" value="TRNA (URACIL(54)-C(5))-METHYLTRANSFERASE"/>
    <property type="match status" value="1"/>
</dbReference>
<feature type="binding site" evidence="4">
    <location>
        <position position="526"/>
    </location>
    <ligand>
        <name>S-adenosyl-L-methionine</name>
        <dbReference type="ChEBI" id="CHEBI:59789"/>
    </ligand>
</feature>
<evidence type="ECO:0000256" key="3">
    <source>
        <dbReference type="ARBA" id="ARBA00022691"/>
    </source>
</evidence>